<dbReference type="OrthoDB" id="423498at2759"/>
<dbReference type="EMBL" id="CABFNQ020000633">
    <property type="protein sequence ID" value="CAH0020161.1"/>
    <property type="molecule type" value="Genomic_DNA"/>
</dbReference>
<feature type="domain" description="SMP-30/Gluconolactonase/LRE-like region" evidence="1">
    <location>
        <begin position="212"/>
        <end position="391"/>
    </location>
</feature>
<dbReference type="Gene3D" id="2.120.10.30">
    <property type="entry name" value="TolB, C-terminal domain"/>
    <property type="match status" value="1"/>
</dbReference>
<dbReference type="AlphaFoldDB" id="A0A9N9V7X4"/>
<reference evidence="2" key="1">
    <citation type="submission" date="2021-10" db="EMBL/GenBank/DDBJ databases">
        <authorList>
            <person name="Piombo E."/>
        </authorList>
    </citation>
    <scope>NUCLEOTIDE SEQUENCE</scope>
</reference>
<dbReference type="SUPFAM" id="SSF63829">
    <property type="entry name" value="Calcium-dependent phosphotriesterase"/>
    <property type="match status" value="1"/>
</dbReference>
<sequence length="425" mass="47265">MSPPTSFLRIIQFLGLFGTGYHVLALPNLNLRDTKPDWLQGPSIIEVLGSVRNVYPAADFNRDVTTSWWHTEVLDGASSEDSDKFNTALKEAEFIVLNQDMYKLLGIKDYKESKTVEKLFKFPPGPSFAKRLVHDGTVYSPECNCLFFAELHPPQKGFSADAMPWMWRTNLNATPPTTEKVYPSPQLTMGNGAYYHKGSVYWAQEGNHTNPGGIVKMDPLTLQTEVVLNNFFGRRFNSPNDVAITRGSVAYFTDGYYGYDNFNNTLKPELANGVWRWDMSTGDLRQVSGAGGGPFTNPNGVALNLEENKLYVTNRGNASDNPAGGRTIYEFDINKTGLPIKGGTVFAYVDTGFPDGIKLDKDGRVYGGITGGVIVYDKSGKLLGLVKTEEEDVAVNMQWIDDRLYIVGRDYLYRVQLNSGGVNKY</sequence>
<dbReference type="PANTHER" id="PTHR47064">
    <property type="entry name" value="PUTATIVE (AFU_ORTHOLOGUE AFUA_1G08990)-RELATED"/>
    <property type="match status" value="1"/>
</dbReference>
<organism evidence="2 3">
    <name type="scientific">Clonostachys rhizophaga</name>
    <dbReference type="NCBI Taxonomy" id="160324"/>
    <lineage>
        <taxon>Eukaryota</taxon>
        <taxon>Fungi</taxon>
        <taxon>Dikarya</taxon>
        <taxon>Ascomycota</taxon>
        <taxon>Pezizomycotina</taxon>
        <taxon>Sordariomycetes</taxon>
        <taxon>Hypocreomycetidae</taxon>
        <taxon>Hypocreales</taxon>
        <taxon>Bionectriaceae</taxon>
        <taxon>Clonostachys</taxon>
    </lineage>
</organism>
<dbReference type="InterPro" id="IPR011042">
    <property type="entry name" value="6-blade_b-propeller_TolB-like"/>
</dbReference>
<proteinExistence type="predicted"/>
<dbReference type="Pfam" id="PF08450">
    <property type="entry name" value="SGL"/>
    <property type="match status" value="1"/>
</dbReference>
<evidence type="ECO:0000313" key="2">
    <source>
        <dbReference type="EMBL" id="CAH0020161.1"/>
    </source>
</evidence>
<evidence type="ECO:0000259" key="1">
    <source>
        <dbReference type="Pfam" id="PF08450"/>
    </source>
</evidence>
<evidence type="ECO:0000313" key="3">
    <source>
        <dbReference type="Proteomes" id="UP000696573"/>
    </source>
</evidence>
<keyword evidence="3" id="KW-1185">Reference proteome</keyword>
<comment type="caution">
    <text evidence="2">The sequence shown here is derived from an EMBL/GenBank/DDBJ whole genome shotgun (WGS) entry which is preliminary data.</text>
</comment>
<gene>
    <name evidence="2" type="ORF">CRHIZ90672A_00017970</name>
</gene>
<dbReference type="InterPro" id="IPR052988">
    <property type="entry name" value="Oryzine_lactonohydrolase"/>
</dbReference>
<protein>
    <recommendedName>
        <fullName evidence="1">SMP-30/Gluconolactonase/LRE-like region domain-containing protein</fullName>
    </recommendedName>
</protein>
<dbReference type="PANTHER" id="PTHR47064:SF2">
    <property type="entry name" value="SMP-30_GLUCONOLACTONASE_LRE-LIKE REGION DOMAIN-CONTAINING PROTEIN-RELATED"/>
    <property type="match status" value="1"/>
</dbReference>
<dbReference type="InterPro" id="IPR013658">
    <property type="entry name" value="SGL"/>
</dbReference>
<dbReference type="Proteomes" id="UP000696573">
    <property type="component" value="Unassembled WGS sequence"/>
</dbReference>
<accession>A0A9N9V7X4</accession>
<name>A0A9N9V7X4_9HYPO</name>